<gene>
    <name evidence="2" type="ORF">H920_07307</name>
</gene>
<keyword evidence="2" id="KW-0347">Helicase</keyword>
<evidence type="ECO:0000313" key="3">
    <source>
        <dbReference type="Proteomes" id="UP000028990"/>
    </source>
</evidence>
<dbReference type="EMBL" id="KN122297">
    <property type="protein sequence ID" value="KFO31311.1"/>
    <property type="molecule type" value="Genomic_DNA"/>
</dbReference>
<dbReference type="Pfam" id="PF08152">
    <property type="entry name" value="GUCT"/>
    <property type="match status" value="1"/>
</dbReference>
<dbReference type="AlphaFoldDB" id="A0A091E843"/>
<dbReference type="Proteomes" id="UP000028990">
    <property type="component" value="Unassembled WGS sequence"/>
</dbReference>
<evidence type="ECO:0000313" key="2">
    <source>
        <dbReference type="EMBL" id="KFO31311.1"/>
    </source>
</evidence>
<dbReference type="SUPFAM" id="SSF54928">
    <property type="entry name" value="RNA-binding domain, RBD"/>
    <property type="match status" value="1"/>
</dbReference>
<reference evidence="2 3" key="1">
    <citation type="submission" date="2013-11" db="EMBL/GenBank/DDBJ databases">
        <title>The Damaraland mole rat (Fukomys damarensis) genome and evolution of African mole rats.</title>
        <authorList>
            <person name="Gladyshev V.N."/>
            <person name="Fang X."/>
        </authorList>
    </citation>
    <scope>NUCLEOTIDE SEQUENCE [LARGE SCALE GENOMIC DNA]</scope>
    <source>
        <tissue evidence="2">Liver</tissue>
    </source>
</reference>
<sequence length="289" mass="31473">MKSKYEQVDLVGKMTQKAAATVEHLAILCDWSQRPVVIGDDLKVYSGSEGRAIIFHETKKNVTEMAMNPHMKQDAQCLHGDTAQSQREITLKFFREAQRLIEENGVVGASAAALAHISGASSFEPCSLISCDKGFVAVTLESPEEIQDVSCAWKELNRKLSSNAGSQITRVCLLKGNMVFALMFPQLSQKGYRQSGMIQTGYSQCQPNHLKSKNIIKATHLIPHRGVAGQVAGLAGQAAQVADQVDRVNKGVTQEVDKVVEGEVAAEIDQEVEATNRVLTEQLIVNLPA</sequence>
<dbReference type="Gene3D" id="3.30.70.2280">
    <property type="match status" value="1"/>
</dbReference>
<dbReference type="InterPro" id="IPR035979">
    <property type="entry name" value="RBD_domain_sf"/>
</dbReference>
<evidence type="ECO:0000259" key="1">
    <source>
        <dbReference type="Pfam" id="PF08152"/>
    </source>
</evidence>
<keyword evidence="2" id="KW-0378">Hydrolase</keyword>
<protein>
    <submittedName>
        <fullName evidence="2">ATP-dependent RNA helicase DDX50</fullName>
    </submittedName>
</protein>
<feature type="domain" description="GUCT" evidence="1">
    <location>
        <begin position="119"/>
        <end position="180"/>
    </location>
</feature>
<dbReference type="GO" id="GO:0003724">
    <property type="term" value="F:RNA helicase activity"/>
    <property type="evidence" value="ECO:0007669"/>
    <property type="project" value="UniProtKB-EC"/>
</dbReference>
<dbReference type="GO" id="GO:0005524">
    <property type="term" value="F:ATP binding"/>
    <property type="evidence" value="ECO:0007669"/>
    <property type="project" value="InterPro"/>
</dbReference>
<keyword evidence="2" id="KW-0067">ATP-binding</keyword>
<keyword evidence="3" id="KW-1185">Reference proteome</keyword>
<dbReference type="InterPro" id="IPR027417">
    <property type="entry name" value="P-loop_NTPase"/>
</dbReference>
<dbReference type="InterPro" id="IPR012562">
    <property type="entry name" value="GUCT"/>
</dbReference>
<keyword evidence="2" id="KW-0547">Nucleotide-binding</keyword>
<dbReference type="GO" id="GO:0016787">
    <property type="term" value="F:hydrolase activity"/>
    <property type="evidence" value="ECO:0007669"/>
    <property type="project" value="UniProtKB-KW"/>
</dbReference>
<accession>A0A091E843</accession>
<dbReference type="Gene3D" id="3.40.50.300">
    <property type="entry name" value="P-loop containing nucleotide triphosphate hydrolases"/>
    <property type="match status" value="1"/>
</dbReference>
<proteinExistence type="predicted"/>
<name>A0A091E843_FUKDA</name>
<organism evidence="2 3">
    <name type="scientific">Fukomys damarensis</name>
    <name type="common">Damaraland mole rat</name>
    <name type="synonym">Cryptomys damarensis</name>
    <dbReference type="NCBI Taxonomy" id="885580"/>
    <lineage>
        <taxon>Eukaryota</taxon>
        <taxon>Metazoa</taxon>
        <taxon>Chordata</taxon>
        <taxon>Craniata</taxon>
        <taxon>Vertebrata</taxon>
        <taxon>Euteleostomi</taxon>
        <taxon>Mammalia</taxon>
        <taxon>Eutheria</taxon>
        <taxon>Euarchontoglires</taxon>
        <taxon>Glires</taxon>
        <taxon>Rodentia</taxon>
        <taxon>Hystricomorpha</taxon>
        <taxon>Bathyergidae</taxon>
        <taxon>Fukomys</taxon>
    </lineage>
</organism>
<dbReference type="GO" id="GO:0003723">
    <property type="term" value="F:RNA binding"/>
    <property type="evidence" value="ECO:0007669"/>
    <property type="project" value="UniProtKB-KW"/>
</dbReference>